<dbReference type="AlphaFoldDB" id="A0A0L0GA14"/>
<sequence>METDELLQLLSPDIQEAQTRATARMSNRRPHNNDHQRGDTQLQRATQTATNHGNNVHQRRAQLRHVAGARHRRHQDYGISLAVTIIRQRHRTTVSNIS</sequence>
<dbReference type="EMBL" id="KQ241679">
    <property type="protein sequence ID" value="KNC85877.1"/>
    <property type="molecule type" value="Genomic_DNA"/>
</dbReference>
<organism evidence="2 3">
    <name type="scientific">Sphaeroforma arctica JP610</name>
    <dbReference type="NCBI Taxonomy" id="667725"/>
    <lineage>
        <taxon>Eukaryota</taxon>
        <taxon>Ichthyosporea</taxon>
        <taxon>Ichthyophonida</taxon>
        <taxon>Sphaeroforma</taxon>
    </lineage>
</organism>
<gene>
    <name evidence="2" type="ORF">SARC_01953</name>
</gene>
<evidence type="ECO:0000256" key="1">
    <source>
        <dbReference type="SAM" id="MobiDB-lite"/>
    </source>
</evidence>
<evidence type="ECO:0000313" key="2">
    <source>
        <dbReference type="EMBL" id="KNC85877.1"/>
    </source>
</evidence>
<feature type="compositionally biased region" description="Polar residues" evidence="1">
    <location>
        <begin position="16"/>
        <end position="25"/>
    </location>
</feature>
<evidence type="ECO:0000313" key="3">
    <source>
        <dbReference type="Proteomes" id="UP000054560"/>
    </source>
</evidence>
<proteinExistence type="predicted"/>
<accession>A0A0L0GA14</accession>
<feature type="region of interest" description="Disordered" evidence="1">
    <location>
        <begin position="1"/>
        <end position="73"/>
    </location>
</feature>
<feature type="compositionally biased region" description="Polar residues" evidence="1">
    <location>
        <begin position="39"/>
        <end position="56"/>
    </location>
</feature>
<reference evidence="2 3" key="1">
    <citation type="submission" date="2011-02" db="EMBL/GenBank/DDBJ databases">
        <title>The Genome Sequence of Sphaeroforma arctica JP610.</title>
        <authorList>
            <consortium name="The Broad Institute Genome Sequencing Platform"/>
            <person name="Russ C."/>
            <person name="Cuomo C."/>
            <person name="Young S.K."/>
            <person name="Zeng Q."/>
            <person name="Gargeya S."/>
            <person name="Alvarado L."/>
            <person name="Berlin A."/>
            <person name="Chapman S.B."/>
            <person name="Chen Z."/>
            <person name="Freedman E."/>
            <person name="Gellesch M."/>
            <person name="Goldberg J."/>
            <person name="Griggs A."/>
            <person name="Gujja S."/>
            <person name="Heilman E."/>
            <person name="Heiman D."/>
            <person name="Howarth C."/>
            <person name="Mehta T."/>
            <person name="Neiman D."/>
            <person name="Pearson M."/>
            <person name="Roberts A."/>
            <person name="Saif S."/>
            <person name="Shea T."/>
            <person name="Shenoy N."/>
            <person name="Sisk P."/>
            <person name="Stolte C."/>
            <person name="Sykes S."/>
            <person name="White J."/>
            <person name="Yandava C."/>
            <person name="Burger G."/>
            <person name="Gray M.W."/>
            <person name="Holland P.W.H."/>
            <person name="King N."/>
            <person name="Lang F.B.F."/>
            <person name="Roger A.J."/>
            <person name="Ruiz-Trillo I."/>
            <person name="Haas B."/>
            <person name="Nusbaum C."/>
            <person name="Birren B."/>
        </authorList>
    </citation>
    <scope>NUCLEOTIDE SEQUENCE [LARGE SCALE GENOMIC DNA]</scope>
    <source>
        <strain evidence="2 3">JP610</strain>
    </source>
</reference>
<dbReference type="Proteomes" id="UP000054560">
    <property type="component" value="Unassembled WGS sequence"/>
</dbReference>
<protein>
    <submittedName>
        <fullName evidence="2">Uncharacterized protein</fullName>
    </submittedName>
</protein>
<feature type="compositionally biased region" description="Basic residues" evidence="1">
    <location>
        <begin position="57"/>
        <end position="73"/>
    </location>
</feature>
<dbReference type="RefSeq" id="XP_014159779.1">
    <property type="nucleotide sequence ID" value="XM_014304304.1"/>
</dbReference>
<dbReference type="GeneID" id="25902457"/>
<name>A0A0L0GA14_9EUKA</name>
<keyword evidence="3" id="KW-1185">Reference proteome</keyword>